<dbReference type="RefSeq" id="WP_011194758.1">
    <property type="nucleotide sequence ID" value="NZ_JACSIR010000273.1"/>
</dbReference>
<dbReference type="Pfam" id="PF06738">
    <property type="entry name" value="ThrE"/>
    <property type="match status" value="1"/>
</dbReference>
<organism evidence="9 10">
    <name type="scientific">Symbiobacterium thermophilum</name>
    <dbReference type="NCBI Taxonomy" id="2734"/>
    <lineage>
        <taxon>Bacteria</taxon>
        <taxon>Bacillati</taxon>
        <taxon>Bacillota</taxon>
        <taxon>Clostridia</taxon>
        <taxon>Eubacteriales</taxon>
        <taxon>Symbiobacteriaceae</taxon>
        <taxon>Symbiobacterium</taxon>
    </lineage>
</organism>
<proteinExistence type="inferred from homology"/>
<dbReference type="PANTHER" id="PTHR34390:SF2">
    <property type="entry name" value="SUCCINATE TRANSPORTER SUBUNIT YJJP-RELATED"/>
    <property type="match status" value="1"/>
</dbReference>
<sequence>MGSGSATAALQVAAAAGVVLLQSGADVARVEDTVSRILRAYGVGEPEIYATPTGIFISVADQEATVVRRVRSRTIALDRVSAVNALSRSLTADPKDPAEALRLIRAIGEQPPPFPRWLDVPASGLAAAACTMLVGGSLAGVLPAFLANLVVQAGERICRWLGLPDAVADLISGANAVFCATLLHRWLGVPVGPVVAGGIMILVPGIAFTNALRDAIAGDLVSATARGLEAFVKVTALAAGVGAALYLVGGGGVL</sequence>
<dbReference type="GO" id="GO:0005886">
    <property type="term" value="C:plasma membrane"/>
    <property type="evidence" value="ECO:0007669"/>
    <property type="project" value="UniProtKB-SubCell"/>
</dbReference>
<feature type="transmembrane region" description="Helical" evidence="7">
    <location>
        <begin position="230"/>
        <end position="249"/>
    </location>
</feature>
<dbReference type="GO" id="GO:0022857">
    <property type="term" value="F:transmembrane transporter activity"/>
    <property type="evidence" value="ECO:0007669"/>
    <property type="project" value="InterPro"/>
</dbReference>
<evidence type="ECO:0000256" key="5">
    <source>
        <dbReference type="ARBA" id="ARBA00023136"/>
    </source>
</evidence>
<comment type="similarity">
    <text evidence="6">Belongs to the ThrE exporter (TC 2.A.79) family.</text>
</comment>
<evidence type="ECO:0000256" key="3">
    <source>
        <dbReference type="ARBA" id="ARBA00022692"/>
    </source>
</evidence>
<evidence type="ECO:0000259" key="8">
    <source>
        <dbReference type="Pfam" id="PF06738"/>
    </source>
</evidence>
<comment type="subcellular location">
    <subcellularLocation>
        <location evidence="1">Cell membrane</location>
        <topology evidence="1">Multi-pass membrane protein</topology>
    </subcellularLocation>
</comment>
<keyword evidence="3 7" id="KW-0812">Transmembrane</keyword>
<dbReference type="InterPro" id="IPR050539">
    <property type="entry name" value="ThrE_Dicarb/AminoAcid_Exp"/>
</dbReference>
<dbReference type="InterPro" id="IPR010619">
    <property type="entry name" value="ThrE-like_N"/>
</dbReference>
<evidence type="ECO:0000256" key="7">
    <source>
        <dbReference type="SAM" id="Phobius"/>
    </source>
</evidence>
<comment type="caution">
    <text evidence="9">The sequence shown here is derived from an EMBL/GenBank/DDBJ whole genome shotgun (WGS) entry which is preliminary data.</text>
</comment>
<evidence type="ECO:0000313" key="10">
    <source>
        <dbReference type="Proteomes" id="UP000732377"/>
    </source>
</evidence>
<evidence type="ECO:0000256" key="4">
    <source>
        <dbReference type="ARBA" id="ARBA00022989"/>
    </source>
</evidence>
<dbReference type="Proteomes" id="UP000732377">
    <property type="component" value="Unassembled WGS sequence"/>
</dbReference>
<evidence type="ECO:0000256" key="6">
    <source>
        <dbReference type="ARBA" id="ARBA00034125"/>
    </source>
</evidence>
<evidence type="ECO:0000256" key="2">
    <source>
        <dbReference type="ARBA" id="ARBA00022475"/>
    </source>
</evidence>
<feature type="domain" description="Threonine/serine exporter-like N-terminal" evidence="8">
    <location>
        <begin position="12"/>
        <end position="247"/>
    </location>
</feature>
<evidence type="ECO:0000313" key="9">
    <source>
        <dbReference type="EMBL" id="MBY6275310.1"/>
    </source>
</evidence>
<keyword evidence="4 7" id="KW-1133">Transmembrane helix</keyword>
<feature type="transmembrane region" description="Helical" evidence="7">
    <location>
        <begin position="189"/>
        <end position="209"/>
    </location>
</feature>
<gene>
    <name evidence="9" type="ORF">CWE10_03695</name>
</gene>
<feature type="transmembrane region" description="Helical" evidence="7">
    <location>
        <begin position="125"/>
        <end position="151"/>
    </location>
</feature>
<dbReference type="AlphaFoldDB" id="A0A953I0J6"/>
<keyword evidence="2" id="KW-1003">Cell membrane</keyword>
<reference evidence="9" key="1">
    <citation type="submission" date="2017-11" db="EMBL/GenBank/DDBJ databases">
        <title>Three new genomes from thermophilic consortium.</title>
        <authorList>
            <person name="Quaggio R."/>
            <person name="Amgarten D."/>
            <person name="Setubal J.C."/>
        </authorList>
    </citation>
    <scope>NUCLEOTIDE SEQUENCE</scope>
    <source>
        <strain evidence="9">ZCTH01-B2</strain>
    </source>
</reference>
<dbReference type="EMBL" id="PIUK01000020">
    <property type="protein sequence ID" value="MBY6275310.1"/>
    <property type="molecule type" value="Genomic_DNA"/>
</dbReference>
<accession>A0A953I0J6</accession>
<dbReference type="PANTHER" id="PTHR34390">
    <property type="entry name" value="UPF0442 PROTEIN YJJB-RELATED"/>
    <property type="match status" value="1"/>
</dbReference>
<evidence type="ECO:0000256" key="1">
    <source>
        <dbReference type="ARBA" id="ARBA00004651"/>
    </source>
</evidence>
<name>A0A953I0J6_SYMTR</name>
<protein>
    <submittedName>
        <fullName evidence="9">Threonine/serine exporter</fullName>
    </submittedName>
</protein>
<dbReference type="OMA" id="RLCIQCA"/>
<dbReference type="GO" id="GO:0015744">
    <property type="term" value="P:succinate transport"/>
    <property type="evidence" value="ECO:0007669"/>
    <property type="project" value="TreeGrafter"/>
</dbReference>
<keyword evidence="5 7" id="KW-0472">Membrane</keyword>